<name>A0A2P4Z050_9CRYT</name>
<keyword evidence="1" id="KW-0732">Signal</keyword>
<organism evidence="2 3">
    <name type="scientific">Cryptosporidium meleagridis</name>
    <dbReference type="NCBI Taxonomy" id="93969"/>
    <lineage>
        <taxon>Eukaryota</taxon>
        <taxon>Sar</taxon>
        <taxon>Alveolata</taxon>
        <taxon>Apicomplexa</taxon>
        <taxon>Conoidasida</taxon>
        <taxon>Coccidia</taxon>
        <taxon>Eucoccidiorida</taxon>
        <taxon>Eimeriorina</taxon>
        <taxon>Cryptosporidiidae</taxon>
        <taxon>Cryptosporidium</taxon>
    </lineage>
</organism>
<accession>A0A2P4Z050</accession>
<reference evidence="2 3" key="1">
    <citation type="submission" date="2014-04" db="EMBL/GenBank/DDBJ databases">
        <title>Comparative Genomics of Cryptosporidium Species.</title>
        <authorList>
            <person name="Silva J.C."/>
            <person name="Su Q."/>
            <person name="Chalmers R."/>
            <person name="Chibucos M.C."/>
            <person name="Elwin K."/>
            <person name="Godinez A."/>
            <person name="Guo F."/>
            <person name="Huynh K."/>
            <person name="Orvis J."/>
            <person name="Ott S."/>
            <person name="Sadzewicz L."/>
            <person name="Sengamalay N."/>
            <person name="Shetty A."/>
            <person name="Sun M."/>
            <person name="Tallon L."/>
            <person name="Xiao L."/>
            <person name="Zhang H."/>
            <person name="Fraser C.M."/>
            <person name="Zhu G."/>
            <person name="Kissinger J."/>
            <person name="Widmer G."/>
        </authorList>
    </citation>
    <scope>NUCLEOTIDE SEQUENCE [LARGE SCALE GENOMIC DNA]</scope>
    <source>
        <strain evidence="2 3">UKMEL1</strain>
    </source>
</reference>
<evidence type="ECO:0000313" key="3">
    <source>
        <dbReference type="Proteomes" id="UP000236928"/>
    </source>
</evidence>
<evidence type="ECO:0000256" key="1">
    <source>
        <dbReference type="SAM" id="SignalP"/>
    </source>
</evidence>
<proteinExistence type="predicted"/>
<sequence>MKNKIFLSALILVYLSTSAESASNNSPGNAEGALESNIGISTQNENKGAHSQATTSLETELSNTAAVFQSEVIQLIVRKKPLGISESLANFIAKFLVQNAVLLVILEFEVRSLCLNSIYLSKFWSNLNNISSSEHTLVKGMVNFWDDESDADPNSIVELMIGSSKIYKRVILKDYRTTKVSRHKLMLNHLNIFKCSNLKNAFALILLIFEGSNEDIFSVLLLFLLICSARFVEGNSFKEKFEYVIRNENGSGSLISIIGGRRIESRIKKFHEAMTSSRISLSRVDQVLFPLETSRISIEEFGSRFCISLLELALLDTLEFSSKYLLFFFTSRMTQASEVLLSLDLYNIITKKNTDPKITLALFLYDDNVFSEAKKKTLTFHNLDLSNLKNNLHECFKLKEENSMLKEIKIETDYQRKTRKKRDVM</sequence>
<evidence type="ECO:0008006" key="4">
    <source>
        <dbReference type="Google" id="ProtNLM"/>
    </source>
</evidence>
<dbReference type="EMBL" id="JIBK01000012">
    <property type="protein sequence ID" value="POM83340.1"/>
    <property type="molecule type" value="Genomic_DNA"/>
</dbReference>
<dbReference type="Proteomes" id="UP000236928">
    <property type="component" value="Unassembled WGS sequence"/>
</dbReference>
<dbReference type="AlphaFoldDB" id="A0A2P4Z050"/>
<dbReference type="VEuPathDB" id="CryptoDB:CmeUKMEL1_06905"/>
<evidence type="ECO:0000313" key="2">
    <source>
        <dbReference type="EMBL" id="POM83340.1"/>
    </source>
</evidence>
<comment type="caution">
    <text evidence="2">The sequence shown here is derived from an EMBL/GenBank/DDBJ whole genome shotgun (WGS) entry which is preliminary data.</text>
</comment>
<gene>
    <name evidence="2" type="ORF">CmeUKMEL1_06905</name>
</gene>
<protein>
    <recommendedName>
        <fullName evidence="4">Integral membrane protein</fullName>
    </recommendedName>
</protein>
<feature type="chain" id="PRO_5015163667" description="Integral membrane protein" evidence="1">
    <location>
        <begin position="22"/>
        <end position="425"/>
    </location>
</feature>
<dbReference type="OrthoDB" id="342776at2759"/>
<feature type="signal peptide" evidence="1">
    <location>
        <begin position="1"/>
        <end position="21"/>
    </location>
</feature>
<keyword evidence="3" id="KW-1185">Reference proteome</keyword>